<dbReference type="InterPro" id="IPR021920">
    <property type="entry name" value="DUF3531"/>
</dbReference>
<accession>A0AAD1Z5J0</accession>
<reference evidence="2" key="1">
    <citation type="submission" date="2023-05" db="EMBL/GenBank/DDBJ databases">
        <authorList>
            <person name="Huff M."/>
        </authorList>
    </citation>
    <scope>NUCLEOTIDE SEQUENCE</scope>
</reference>
<protein>
    <submittedName>
        <fullName evidence="2">Uncharacterized protein</fullName>
    </submittedName>
</protein>
<sequence>MLLPFYFGTFFFKFRLRICIHHRHLTGWKWRNKMDMSCVYGQYPNSTFGKPTASTSSLFTAQFLAVPQNSGIRITNIKFSPRIIASRAALDSKDLNVDVKLGNDTSASTSNSSGGGILNGKAAKGSGTTARGRRLLRVREEKRKREYDHLRNYPAWAKVLEDACKNDSELRAVLGDSIGNPELMRKRVEERVRQKGRNFEKSKTGSVLAFKVSFRDFNPLDSYIWFELYGSPSDRDVDLLGSVIQSWYVMGRLGAFNSSNLQMASSSMEYNPLYDADKGFKVMPSSFHDISNVEFQDNWGRIWVDLGTADFFSIDVLLNCLTVLSSEYLGIQQVVFGGRRMGDWEEGMTSPDYGYKYFKI</sequence>
<proteinExistence type="predicted"/>
<feature type="region of interest" description="Disordered" evidence="1">
    <location>
        <begin position="104"/>
        <end position="131"/>
    </location>
</feature>
<keyword evidence="3" id="KW-1185">Reference proteome</keyword>
<dbReference type="AlphaFoldDB" id="A0AAD1Z5J0"/>
<dbReference type="Proteomes" id="UP000834106">
    <property type="component" value="Chromosome 5"/>
</dbReference>
<organism evidence="2 3">
    <name type="scientific">Fraxinus pennsylvanica</name>
    <dbReference type="NCBI Taxonomy" id="56036"/>
    <lineage>
        <taxon>Eukaryota</taxon>
        <taxon>Viridiplantae</taxon>
        <taxon>Streptophyta</taxon>
        <taxon>Embryophyta</taxon>
        <taxon>Tracheophyta</taxon>
        <taxon>Spermatophyta</taxon>
        <taxon>Magnoliopsida</taxon>
        <taxon>eudicotyledons</taxon>
        <taxon>Gunneridae</taxon>
        <taxon>Pentapetalae</taxon>
        <taxon>asterids</taxon>
        <taxon>lamiids</taxon>
        <taxon>Lamiales</taxon>
        <taxon>Oleaceae</taxon>
        <taxon>Oleeae</taxon>
        <taxon>Fraxinus</taxon>
    </lineage>
</organism>
<gene>
    <name evidence="2" type="ORF">FPE_LOCUS9085</name>
</gene>
<dbReference type="PANTHER" id="PTHR46737:SF2">
    <property type="entry name" value="OS02G0827600 PROTEIN"/>
    <property type="match status" value="1"/>
</dbReference>
<evidence type="ECO:0000313" key="2">
    <source>
        <dbReference type="EMBL" id="CAI9761655.1"/>
    </source>
</evidence>
<dbReference type="EMBL" id="OU503040">
    <property type="protein sequence ID" value="CAI9761655.1"/>
    <property type="molecule type" value="Genomic_DNA"/>
</dbReference>
<evidence type="ECO:0000313" key="3">
    <source>
        <dbReference type="Proteomes" id="UP000834106"/>
    </source>
</evidence>
<evidence type="ECO:0000256" key="1">
    <source>
        <dbReference type="SAM" id="MobiDB-lite"/>
    </source>
</evidence>
<dbReference type="Pfam" id="PF12049">
    <property type="entry name" value="DUF3531"/>
    <property type="match status" value="1"/>
</dbReference>
<name>A0AAD1Z5J0_9LAMI</name>
<dbReference type="PANTHER" id="PTHR46737">
    <property type="entry name" value="OS02G0827600 PROTEIN"/>
    <property type="match status" value="1"/>
</dbReference>